<protein>
    <submittedName>
        <fullName evidence="1">Uncharacterized protein</fullName>
    </submittedName>
</protein>
<sequence>MRSLREKSLGRTEARGRVQTEGFTHLLLLLFSSPPDLSLCQETYRIIQFLT</sequence>
<name>A0A1Y0B1C4_9LAMI</name>
<evidence type="ECO:0000313" key="1">
    <source>
        <dbReference type="EMBL" id="ART31191.1"/>
    </source>
</evidence>
<dbReference type="EMBL" id="KY774314">
    <property type="protein sequence ID" value="ART31191.1"/>
    <property type="molecule type" value="Genomic_DNA"/>
</dbReference>
<proteinExistence type="predicted"/>
<reference evidence="1" key="1">
    <citation type="submission" date="2017-03" db="EMBL/GenBank/DDBJ databases">
        <title>The mitochondrial genome of the carnivorous plant Utricularia reniformis (Lentibulariaceae): structure, comparative analysis and evolutionary landmarks.</title>
        <authorList>
            <person name="Silva S.R."/>
            <person name="Alvarenga D.O."/>
            <person name="Michael T.P."/>
            <person name="Miranda V.F.O."/>
            <person name="Varani A.M."/>
        </authorList>
    </citation>
    <scope>NUCLEOTIDE SEQUENCE</scope>
</reference>
<organism evidence="1">
    <name type="scientific">Utricularia reniformis</name>
    <dbReference type="NCBI Taxonomy" id="192314"/>
    <lineage>
        <taxon>Eukaryota</taxon>
        <taxon>Viridiplantae</taxon>
        <taxon>Streptophyta</taxon>
        <taxon>Embryophyta</taxon>
        <taxon>Tracheophyta</taxon>
        <taxon>Spermatophyta</taxon>
        <taxon>Magnoliopsida</taxon>
        <taxon>eudicotyledons</taxon>
        <taxon>Gunneridae</taxon>
        <taxon>Pentapetalae</taxon>
        <taxon>asterids</taxon>
        <taxon>lamiids</taxon>
        <taxon>Lamiales</taxon>
        <taxon>Lentibulariaceae</taxon>
        <taxon>Utricularia</taxon>
    </lineage>
</organism>
<accession>A0A1Y0B1C4</accession>
<keyword evidence="1" id="KW-0496">Mitochondrion</keyword>
<gene>
    <name evidence="1" type="ORF">AEK19_MT0968</name>
</gene>
<geneLocation type="mitochondrion" evidence="1"/>
<dbReference type="AlphaFoldDB" id="A0A1Y0B1C4"/>